<evidence type="ECO:0000256" key="4">
    <source>
        <dbReference type="ARBA" id="ARBA00016452"/>
    </source>
</evidence>
<dbReference type="EMBL" id="CP003108">
    <property type="protein sequence ID" value="AET66249.1"/>
    <property type="molecule type" value="Genomic_DNA"/>
</dbReference>
<reference evidence="13 14" key="2">
    <citation type="journal article" date="2012" name="J. Bacteriol.">
        <title>Complete genome sequences of Desulfosporosinus orientis DSM765T, Desulfosporosinus youngiae DSM17734T, Desulfosporosinus meridiei DSM13257T, and Desulfosporosinus acidiphilus DSM22704T.</title>
        <authorList>
            <person name="Pester M."/>
            <person name="Brambilla E."/>
            <person name="Alazard D."/>
            <person name="Rattei T."/>
            <person name="Weinmaier T."/>
            <person name="Han J."/>
            <person name="Lucas S."/>
            <person name="Lapidus A."/>
            <person name="Cheng J.F."/>
            <person name="Goodwin L."/>
            <person name="Pitluck S."/>
            <person name="Peters L."/>
            <person name="Ovchinnikova G."/>
            <person name="Teshima H."/>
            <person name="Detter J.C."/>
            <person name="Han C.S."/>
            <person name="Tapia R."/>
            <person name="Land M.L."/>
            <person name="Hauser L."/>
            <person name="Kyrpides N.C."/>
            <person name="Ivanova N.N."/>
            <person name="Pagani I."/>
            <person name="Huntmann M."/>
            <person name="Wei C.L."/>
            <person name="Davenport K.W."/>
            <person name="Daligault H."/>
            <person name="Chain P.S."/>
            <person name="Chen A."/>
            <person name="Mavromatis K."/>
            <person name="Markowitz V."/>
            <person name="Szeto E."/>
            <person name="Mikhailova N."/>
            <person name="Pati A."/>
            <person name="Wagner M."/>
            <person name="Woyke T."/>
            <person name="Ollivier B."/>
            <person name="Klenk H.P."/>
            <person name="Spring S."/>
            <person name="Loy A."/>
        </authorList>
    </citation>
    <scope>NUCLEOTIDE SEQUENCE [LARGE SCALE GENOMIC DNA]</scope>
    <source>
        <strain evidence="14">ATCC 19365 / DSM 765 / NCIMB 8382 / VKM B-1628</strain>
    </source>
</reference>
<evidence type="ECO:0000256" key="6">
    <source>
        <dbReference type="ARBA" id="ARBA00022475"/>
    </source>
</evidence>
<keyword evidence="10 12" id="KW-1133">Transmembrane helix</keyword>
<dbReference type="KEGG" id="dor:Desor_0548"/>
<evidence type="ECO:0000256" key="5">
    <source>
        <dbReference type="ARBA" id="ARBA00022448"/>
    </source>
</evidence>
<dbReference type="PATRIC" id="fig|768706.3.peg.519"/>
<dbReference type="GO" id="GO:0015232">
    <property type="term" value="F:heme transmembrane transporter activity"/>
    <property type="evidence" value="ECO:0007669"/>
    <property type="project" value="InterPro"/>
</dbReference>
<name>G7WCC7_DESOD</name>
<evidence type="ECO:0000256" key="1">
    <source>
        <dbReference type="ARBA" id="ARBA00002442"/>
    </source>
</evidence>
<comment type="similarity">
    <text evidence="3">Belongs to the CcmB/CycW/HelB family.</text>
</comment>
<keyword evidence="11 12" id="KW-0472">Membrane</keyword>
<dbReference type="PIRSF" id="PIRSF002764">
    <property type="entry name" value="CcmB"/>
    <property type="match status" value="1"/>
</dbReference>
<dbReference type="GO" id="GO:0017004">
    <property type="term" value="P:cytochrome complex assembly"/>
    <property type="evidence" value="ECO:0007669"/>
    <property type="project" value="UniProtKB-KW"/>
</dbReference>
<dbReference type="OrthoDB" id="9812809at2"/>
<evidence type="ECO:0000256" key="11">
    <source>
        <dbReference type="ARBA" id="ARBA00023136"/>
    </source>
</evidence>
<organism evidence="13 14">
    <name type="scientific">Desulfosporosinus orientis (strain ATCC 19365 / DSM 765 / NCIMB 8382 / VKM B-1628 / Singapore I)</name>
    <name type="common">Desulfotomaculum orientis</name>
    <dbReference type="NCBI Taxonomy" id="768706"/>
    <lineage>
        <taxon>Bacteria</taxon>
        <taxon>Bacillati</taxon>
        <taxon>Bacillota</taxon>
        <taxon>Clostridia</taxon>
        <taxon>Eubacteriales</taxon>
        <taxon>Desulfitobacteriaceae</taxon>
        <taxon>Desulfosporosinus</taxon>
    </lineage>
</organism>
<accession>G7WCC7</accession>
<dbReference type="PRINTS" id="PR01414">
    <property type="entry name" value="CCMBBIOGNSIS"/>
</dbReference>
<feature type="transmembrane region" description="Helical" evidence="12">
    <location>
        <begin position="131"/>
        <end position="155"/>
    </location>
</feature>
<feature type="transmembrane region" description="Helical" evidence="12">
    <location>
        <begin position="198"/>
        <end position="222"/>
    </location>
</feature>
<feature type="transmembrane region" description="Helical" evidence="12">
    <location>
        <begin position="102"/>
        <end position="125"/>
    </location>
</feature>
<dbReference type="AlphaFoldDB" id="G7WCC7"/>
<keyword evidence="8 12" id="KW-0812">Transmembrane</keyword>
<dbReference type="PANTHER" id="PTHR30070:SF1">
    <property type="entry name" value="CYTOCHROME C BIOGENESIS B-RELATED"/>
    <property type="match status" value="1"/>
</dbReference>
<dbReference type="InterPro" id="IPR003544">
    <property type="entry name" value="Cyt_c_biogenesis_CcmB"/>
</dbReference>
<keyword evidence="5" id="KW-0813">Transport</keyword>
<evidence type="ECO:0000313" key="13">
    <source>
        <dbReference type="EMBL" id="AET66249.1"/>
    </source>
</evidence>
<keyword evidence="7" id="KW-0997">Cell inner membrane</keyword>
<evidence type="ECO:0000256" key="8">
    <source>
        <dbReference type="ARBA" id="ARBA00022692"/>
    </source>
</evidence>
<evidence type="ECO:0000313" key="14">
    <source>
        <dbReference type="Proteomes" id="UP000006346"/>
    </source>
</evidence>
<feature type="transmembrane region" description="Helical" evidence="12">
    <location>
        <begin position="167"/>
        <end position="192"/>
    </location>
</feature>
<comment type="subcellular location">
    <subcellularLocation>
        <location evidence="2">Cell inner membrane</location>
        <topology evidence="2">Multi-pass membrane protein</topology>
    </subcellularLocation>
</comment>
<dbReference type="HOGENOM" id="CLU_079069_0_0_9"/>
<keyword evidence="6" id="KW-1003">Cell membrane</keyword>
<feature type="transmembrane region" description="Helical" evidence="12">
    <location>
        <begin position="24"/>
        <end position="43"/>
    </location>
</feature>
<feature type="transmembrane region" description="Helical" evidence="12">
    <location>
        <begin position="49"/>
        <end position="70"/>
    </location>
</feature>
<evidence type="ECO:0000256" key="9">
    <source>
        <dbReference type="ARBA" id="ARBA00022748"/>
    </source>
</evidence>
<proteinExistence type="inferred from homology"/>
<evidence type="ECO:0000256" key="10">
    <source>
        <dbReference type="ARBA" id="ARBA00022989"/>
    </source>
</evidence>
<dbReference type="PANTHER" id="PTHR30070">
    <property type="entry name" value="HEME EXPORTER PROTEIN B"/>
    <property type="match status" value="1"/>
</dbReference>
<evidence type="ECO:0000256" key="12">
    <source>
        <dbReference type="SAM" id="Phobius"/>
    </source>
</evidence>
<keyword evidence="9" id="KW-0201">Cytochrome c-type biogenesis</keyword>
<dbReference type="STRING" id="768706.Desor_0548"/>
<dbReference type="RefSeq" id="WP_014183074.1">
    <property type="nucleotide sequence ID" value="NC_016584.1"/>
</dbReference>
<sequence length="224" mass="24740">MSFLRKVRSLLWKEIKSELQSKEMLSSMMVFSLLVVVVFGFAVNPNKDLLAEVLPGFIWITMIFAGMLCLNRSFSMEKQNDCLSGLMLCPFDRSAIYVAKMIMNLLLMIIVEGVTIPLFFIMFNYPGPQQVGLFVIALLLGTYGFMAVGTFLAALSSATKSGEILMPILLIPLIIPVLISAVIVTKGSFGLVGGGTDLYLKILVIFGVIFTVLPMLLFDYLLEV</sequence>
<dbReference type="GO" id="GO:0005886">
    <property type="term" value="C:plasma membrane"/>
    <property type="evidence" value="ECO:0007669"/>
    <property type="project" value="UniProtKB-SubCell"/>
</dbReference>
<dbReference type="Pfam" id="PF03379">
    <property type="entry name" value="CcmB"/>
    <property type="match status" value="1"/>
</dbReference>
<evidence type="ECO:0000256" key="7">
    <source>
        <dbReference type="ARBA" id="ARBA00022519"/>
    </source>
</evidence>
<dbReference type="InterPro" id="IPR026031">
    <property type="entry name" value="Cyt_c_CcmB_bac"/>
</dbReference>
<reference evidence="14" key="1">
    <citation type="submission" date="2011-11" db="EMBL/GenBank/DDBJ databases">
        <title>Complete sequence of Desulfosporosinus orientis DSM 765.</title>
        <authorList>
            <person name="Lucas S."/>
            <person name="Han J."/>
            <person name="Lapidus A."/>
            <person name="Cheng J.-F."/>
            <person name="Goodwin L."/>
            <person name="Pitluck S."/>
            <person name="Peters L."/>
            <person name="Ovchinnikova G."/>
            <person name="Teshima H."/>
            <person name="Detter J.C."/>
            <person name="Han C."/>
            <person name="Tapia R."/>
            <person name="Land M."/>
            <person name="Hauser L."/>
            <person name="Kyrpides N."/>
            <person name="Ivanova N."/>
            <person name="Pagani I."/>
            <person name="Pester M."/>
            <person name="Spring S."/>
            <person name="Ollivier B."/>
            <person name="Rattei T."/>
            <person name="Klenk H.-P."/>
            <person name="Wagner M."/>
            <person name="Loy A."/>
            <person name="Woyke T."/>
        </authorList>
    </citation>
    <scope>NUCLEOTIDE SEQUENCE [LARGE SCALE GENOMIC DNA]</scope>
    <source>
        <strain evidence="14">ATCC 19365 / DSM 765 / NCIMB 8382 / VKM B-1628</strain>
    </source>
</reference>
<evidence type="ECO:0000256" key="3">
    <source>
        <dbReference type="ARBA" id="ARBA00010544"/>
    </source>
</evidence>
<gene>
    <name evidence="13" type="ordered locus">Desor_0548</name>
</gene>
<dbReference type="eggNOG" id="COG2386">
    <property type="taxonomic scope" value="Bacteria"/>
</dbReference>
<dbReference type="GO" id="GO:1903607">
    <property type="term" value="P:cytochrome c biosynthetic process"/>
    <property type="evidence" value="ECO:0007669"/>
    <property type="project" value="TreeGrafter"/>
</dbReference>
<comment type="function">
    <text evidence="1">Required for the export of heme to the periplasm for the biogenesis of c-type cytochromes.</text>
</comment>
<evidence type="ECO:0000256" key="2">
    <source>
        <dbReference type="ARBA" id="ARBA00004429"/>
    </source>
</evidence>
<protein>
    <recommendedName>
        <fullName evidence="4">Heme exporter protein B</fullName>
    </recommendedName>
</protein>
<keyword evidence="14" id="KW-1185">Reference proteome</keyword>
<dbReference type="Proteomes" id="UP000006346">
    <property type="component" value="Chromosome"/>
</dbReference>